<dbReference type="InterPro" id="IPR015797">
    <property type="entry name" value="NUDIX_hydrolase-like_dom_sf"/>
</dbReference>
<sequence length="157" mass="17976">MFLDYSTFSKVIDSAPLVSIDLVILNENNQALLGERLNKPAQGSWFVPGGRILKNESLAKAFERLTTEELGEVFTISEATLLGPFDHFYDENVFGDSISTHYVALAYILRLNKQLTDLPHNIQHGKYKWFDTESLLIDKKVHKHTKWYFEALQNTQG</sequence>
<feature type="binding site" evidence="6">
    <location>
        <position position="69"/>
    </location>
    <ligand>
        <name>Mg(2+)</name>
        <dbReference type="ChEBI" id="CHEBI:18420"/>
    </ligand>
</feature>
<evidence type="ECO:0000313" key="9">
    <source>
        <dbReference type="EMBL" id="KZN51393.1"/>
    </source>
</evidence>
<keyword evidence="2 9" id="KW-0378">Hydrolase</keyword>
<evidence type="ECO:0000256" key="5">
    <source>
        <dbReference type="PIRSR" id="PIRSR037599-2"/>
    </source>
</evidence>
<evidence type="ECO:0000256" key="2">
    <source>
        <dbReference type="ARBA" id="ARBA00022801"/>
    </source>
</evidence>
<organism evidence="9 10">
    <name type="scientific">Pseudoalteromonas luteoviolacea H33</name>
    <dbReference type="NCBI Taxonomy" id="1365251"/>
    <lineage>
        <taxon>Bacteria</taxon>
        <taxon>Pseudomonadati</taxon>
        <taxon>Pseudomonadota</taxon>
        <taxon>Gammaproteobacteria</taxon>
        <taxon>Alteromonadales</taxon>
        <taxon>Pseudoalteromonadaceae</taxon>
        <taxon>Pseudoalteromonas</taxon>
    </lineage>
</organism>
<dbReference type="InterPro" id="IPR000086">
    <property type="entry name" value="NUDIX_hydrolase_dom"/>
</dbReference>
<dbReference type="NCBIfam" id="NF011963">
    <property type="entry name" value="PRK15434.1"/>
    <property type="match status" value="1"/>
</dbReference>
<feature type="binding site" evidence="5">
    <location>
        <begin position="2"/>
        <end position="3"/>
    </location>
    <ligand>
        <name>substrate</name>
    </ligand>
</feature>
<gene>
    <name evidence="9" type="ORF">N476_13480</name>
</gene>
<comment type="caution">
    <text evidence="9">The sequence shown here is derived from an EMBL/GenBank/DDBJ whole genome shotgun (WGS) entry which is preliminary data.</text>
</comment>
<dbReference type="Pfam" id="PF00293">
    <property type="entry name" value="NUDIX"/>
    <property type="match status" value="1"/>
</dbReference>
<proteinExistence type="predicted"/>
<evidence type="ECO:0000313" key="10">
    <source>
        <dbReference type="Proteomes" id="UP000076503"/>
    </source>
</evidence>
<feature type="domain" description="Nudix hydrolase" evidence="8">
    <location>
        <begin position="15"/>
        <end position="154"/>
    </location>
</feature>
<evidence type="ECO:0000256" key="3">
    <source>
        <dbReference type="ARBA" id="ARBA00022842"/>
    </source>
</evidence>
<dbReference type="PIRSF" id="PIRSF037599">
    <property type="entry name" value="GDPMH"/>
    <property type="match status" value="1"/>
</dbReference>
<keyword evidence="1 6" id="KW-0479">Metal-binding</keyword>
<comment type="cofactor">
    <cofactor evidence="6">
        <name>Mg(2+)</name>
        <dbReference type="ChEBI" id="CHEBI:18420"/>
    </cofactor>
    <text evidence="6">Binds 1 Mg(2+) ion per subunit.</text>
</comment>
<evidence type="ECO:0000256" key="1">
    <source>
        <dbReference type="ARBA" id="ARBA00022723"/>
    </source>
</evidence>
<dbReference type="OrthoDB" id="542521at2"/>
<feature type="short sequence motif" description="Nudix box" evidence="7">
    <location>
        <begin position="50"/>
        <end position="71"/>
    </location>
</feature>
<dbReference type="InterPro" id="IPR020084">
    <property type="entry name" value="NUDIX_hydrolase_CS"/>
</dbReference>
<feature type="binding site" evidence="6">
    <location>
        <position position="49"/>
    </location>
    <ligand>
        <name>Mg(2+)</name>
        <dbReference type="ChEBI" id="CHEBI:18420"/>
    </ligand>
</feature>
<dbReference type="AlphaFoldDB" id="A0A167EZA6"/>
<evidence type="ECO:0000256" key="6">
    <source>
        <dbReference type="PIRSR" id="PIRSR037599-3"/>
    </source>
</evidence>
<dbReference type="GO" id="GO:0008727">
    <property type="term" value="F:GDP-mannose mannosyl hydrolase activity"/>
    <property type="evidence" value="ECO:0007669"/>
    <property type="project" value="InterPro"/>
</dbReference>
<dbReference type="SUPFAM" id="SSF55811">
    <property type="entry name" value="Nudix"/>
    <property type="match status" value="1"/>
</dbReference>
<reference evidence="9 10" key="1">
    <citation type="submission" date="2013-07" db="EMBL/GenBank/DDBJ databases">
        <title>Comparative Genomic and Metabolomic Analysis of Twelve Strains of Pseudoalteromonas luteoviolacea.</title>
        <authorList>
            <person name="Vynne N.G."/>
            <person name="Mansson M."/>
            <person name="Gram L."/>
        </authorList>
    </citation>
    <scope>NUCLEOTIDE SEQUENCE [LARGE SCALE GENOMIC DNA]</scope>
    <source>
        <strain evidence="9 10">H33</strain>
    </source>
</reference>
<feature type="binding site" evidence="5">
    <location>
        <position position="36"/>
    </location>
    <ligand>
        <name>substrate</name>
    </ligand>
</feature>
<feature type="binding site" evidence="5">
    <location>
        <position position="8"/>
    </location>
    <ligand>
        <name>substrate</name>
    </ligand>
</feature>
<keyword evidence="3 6" id="KW-0460">Magnesium</keyword>
<dbReference type="Proteomes" id="UP000076503">
    <property type="component" value="Unassembled WGS sequence"/>
</dbReference>
<dbReference type="PATRIC" id="fig|1365251.3.peg.1903"/>
<evidence type="ECO:0000256" key="7">
    <source>
        <dbReference type="PIRSR" id="PIRSR037599-4"/>
    </source>
</evidence>
<protein>
    <submittedName>
        <fullName evidence="9">GDP-mannose mannosyl hydrolase NudD</fullName>
    </submittedName>
</protein>
<dbReference type="PROSITE" id="PS00893">
    <property type="entry name" value="NUDIX_BOX"/>
    <property type="match status" value="1"/>
</dbReference>
<evidence type="ECO:0000256" key="4">
    <source>
        <dbReference type="PIRSR" id="PIRSR037599-1"/>
    </source>
</evidence>
<evidence type="ECO:0000259" key="8">
    <source>
        <dbReference type="PROSITE" id="PS51462"/>
    </source>
</evidence>
<dbReference type="Gene3D" id="3.90.79.10">
    <property type="entry name" value="Nucleoside Triphosphate Pyrophosphohydrolase"/>
    <property type="match status" value="1"/>
</dbReference>
<dbReference type="EMBL" id="AUXZ01000068">
    <property type="protein sequence ID" value="KZN51393.1"/>
    <property type="molecule type" value="Genomic_DNA"/>
</dbReference>
<feature type="binding site" evidence="6">
    <location>
        <position position="123"/>
    </location>
    <ligand>
        <name>Mg(2+)</name>
        <dbReference type="ChEBI" id="CHEBI:18420"/>
    </ligand>
</feature>
<dbReference type="PROSITE" id="PS51462">
    <property type="entry name" value="NUDIX"/>
    <property type="match status" value="1"/>
</dbReference>
<feature type="site" description="Critical for catalysis" evidence="4">
    <location>
        <position position="124"/>
    </location>
</feature>
<dbReference type="CDD" id="cd03430">
    <property type="entry name" value="NUDIX_GDPMH_NudD"/>
    <property type="match status" value="1"/>
</dbReference>
<name>A0A167EZA6_9GAMM</name>
<dbReference type="GO" id="GO:0046872">
    <property type="term" value="F:metal ion binding"/>
    <property type="evidence" value="ECO:0007669"/>
    <property type="project" value="UniProtKB-KW"/>
</dbReference>
<dbReference type="PANTHER" id="PTHR43046">
    <property type="entry name" value="GDP-MANNOSE MANNOSYL HYDROLASE"/>
    <property type="match status" value="1"/>
</dbReference>
<dbReference type="PANTHER" id="PTHR43046:SF12">
    <property type="entry name" value="GDP-MANNOSE MANNOSYL HYDROLASE"/>
    <property type="match status" value="1"/>
</dbReference>
<dbReference type="InterPro" id="IPR033715">
    <property type="entry name" value="GDPMH"/>
</dbReference>
<accession>A0A167EZA6</accession>
<dbReference type="RefSeq" id="WP_063361446.1">
    <property type="nucleotide sequence ID" value="NZ_AUXZ01000068.1"/>
</dbReference>